<dbReference type="Proteomes" id="UP001604043">
    <property type="component" value="Unassembled WGS sequence"/>
</dbReference>
<keyword evidence="2" id="KW-1185">Reference proteome</keyword>
<name>A0ABW6ZRK5_9HYPH</name>
<protein>
    <submittedName>
        <fullName evidence="1">Uncharacterized protein</fullName>
    </submittedName>
</protein>
<sequence>MRHNSRTMFTVRAIRSMIEEGASDAEIAASLGEDELDAEIDARLAEYEHELRYGHDGDDEMTAAEREFHDRLSLGRNDAGEWLGFM</sequence>
<accession>A0ABW6ZRK5</accession>
<comment type="caution">
    <text evidence="1">The sequence shown here is derived from an EMBL/GenBank/DDBJ whole genome shotgun (WGS) entry which is preliminary data.</text>
</comment>
<dbReference type="RefSeq" id="WP_394010311.1">
    <property type="nucleotide sequence ID" value="NZ_JBAFUR010000011.1"/>
</dbReference>
<evidence type="ECO:0000313" key="1">
    <source>
        <dbReference type="EMBL" id="MFG1255540.1"/>
    </source>
</evidence>
<organism evidence="1 2">
    <name type="scientific">Xanthobacter aminoxidans</name>
    <dbReference type="NCBI Taxonomy" id="186280"/>
    <lineage>
        <taxon>Bacteria</taxon>
        <taxon>Pseudomonadati</taxon>
        <taxon>Pseudomonadota</taxon>
        <taxon>Alphaproteobacteria</taxon>
        <taxon>Hyphomicrobiales</taxon>
        <taxon>Xanthobacteraceae</taxon>
        <taxon>Xanthobacter</taxon>
    </lineage>
</organism>
<gene>
    <name evidence="1" type="ORF">V5F30_25230</name>
</gene>
<evidence type="ECO:0000313" key="2">
    <source>
        <dbReference type="Proteomes" id="UP001604043"/>
    </source>
</evidence>
<reference evidence="1 2" key="1">
    <citation type="submission" date="2024-02" db="EMBL/GenBank/DDBJ databases">
        <title>Expansion and revision of Xanthobacter and proposal of Roseixanthobacter gen. nov.</title>
        <authorList>
            <person name="Soltysiak M.P.M."/>
            <person name="Jalihal A."/>
            <person name="Ory A."/>
            <person name="Chrisophersen C."/>
            <person name="Lee A.D."/>
            <person name="Boulton J."/>
            <person name="Springer M."/>
        </authorList>
    </citation>
    <scope>NUCLEOTIDE SEQUENCE [LARGE SCALE GENOMIC DNA]</scope>
    <source>
        <strain evidence="1 2">CB5</strain>
    </source>
</reference>
<proteinExistence type="predicted"/>
<dbReference type="EMBL" id="JBAFUR010000011">
    <property type="protein sequence ID" value="MFG1255540.1"/>
    <property type="molecule type" value="Genomic_DNA"/>
</dbReference>